<evidence type="ECO:0000256" key="1">
    <source>
        <dbReference type="ARBA" id="ARBA00001913"/>
    </source>
</evidence>
<dbReference type="Gene3D" id="3.40.720.10">
    <property type="entry name" value="Alkaline Phosphatase, subunit A"/>
    <property type="match status" value="1"/>
</dbReference>
<protein>
    <submittedName>
        <fullName evidence="8">Sulfatase</fullName>
    </submittedName>
</protein>
<proteinExistence type="inferred from homology"/>
<evidence type="ECO:0000313" key="9">
    <source>
        <dbReference type="Proteomes" id="UP000679220"/>
    </source>
</evidence>
<reference evidence="8" key="2">
    <citation type="submission" date="2021-04" db="EMBL/GenBank/DDBJ databases">
        <authorList>
            <person name="Zhang T."/>
            <person name="Zhang Y."/>
            <person name="Lu D."/>
            <person name="Zuo D."/>
            <person name="Du Z."/>
        </authorList>
    </citation>
    <scope>NUCLEOTIDE SEQUENCE</scope>
    <source>
        <strain evidence="8">JR1</strain>
    </source>
</reference>
<dbReference type="EMBL" id="JAGTAR010000018">
    <property type="protein sequence ID" value="MBR8536393.1"/>
    <property type="molecule type" value="Genomic_DNA"/>
</dbReference>
<keyword evidence="3" id="KW-0479">Metal-binding</keyword>
<dbReference type="CDD" id="cd16030">
    <property type="entry name" value="iduronate-2-sulfatase"/>
    <property type="match status" value="1"/>
</dbReference>
<comment type="caution">
    <text evidence="8">The sequence shown here is derived from an EMBL/GenBank/DDBJ whole genome shotgun (WGS) entry which is preliminary data.</text>
</comment>
<comment type="similarity">
    <text evidence="2">Belongs to the sulfatase family.</text>
</comment>
<dbReference type="Proteomes" id="UP000679220">
    <property type="component" value="Unassembled WGS sequence"/>
</dbReference>
<dbReference type="GO" id="GO:0005737">
    <property type="term" value="C:cytoplasm"/>
    <property type="evidence" value="ECO:0007669"/>
    <property type="project" value="TreeGrafter"/>
</dbReference>
<evidence type="ECO:0000256" key="4">
    <source>
        <dbReference type="ARBA" id="ARBA00022729"/>
    </source>
</evidence>
<dbReference type="PROSITE" id="PS00523">
    <property type="entry name" value="SULFATASE_1"/>
    <property type="match status" value="1"/>
</dbReference>
<dbReference type="Pfam" id="PF00884">
    <property type="entry name" value="Sulfatase"/>
    <property type="match status" value="1"/>
</dbReference>
<keyword evidence="4" id="KW-0732">Signal</keyword>
<keyword evidence="9" id="KW-1185">Reference proteome</keyword>
<evidence type="ECO:0000259" key="7">
    <source>
        <dbReference type="Pfam" id="PF00884"/>
    </source>
</evidence>
<comment type="cofactor">
    <cofactor evidence="1">
        <name>Ca(2+)</name>
        <dbReference type="ChEBI" id="CHEBI:29108"/>
    </cofactor>
</comment>
<dbReference type="SUPFAM" id="SSF53649">
    <property type="entry name" value="Alkaline phosphatase-like"/>
    <property type="match status" value="1"/>
</dbReference>
<keyword evidence="5" id="KW-0378">Hydrolase</keyword>
<dbReference type="GO" id="GO:0004423">
    <property type="term" value="F:iduronate-2-sulfatase activity"/>
    <property type="evidence" value="ECO:0007669"/>
    <property type="project" value="InterPro"/>
</dbReference>
<gene>
    <name evidence="8" type="ORF">KDU71_12545</name>
</gene>
<dbReference type="PANTHER" id="PTHR45953">
    <property type="entry name" value="IDURONATE 2-SULFATASE"/>
    <property type="match status" value="1"/>
</dbReference>
<evidence type="ECO:0000256" key="2">
    <source>
        <dbReference type="ARBA" id="ARBA00008779"/>
    </source>
</evidence>
<dbReference type="AlphaFoldDB" id="A0A941F5P2"/>
<evidence type="ECO:0000256" key="3">
    <source>
        <dbReference type="ARBA" id="ARBA00022723"/>
    </source>
</evidence>
<dbReference type="InterPro" id="IPR017850">
    <property type="entry name" value="Alkaline_phosphatase_core_sf"/>
</dbReference>
<dbReference type="PANTHER" id="PTHR45953:SF1">
    <property type="entry name" value="IDURONATE 2-SULFATASE"/>
    <property type="match status" value="1"/>
</dbReference>
<dbReference type="GO" id="GO:0046872">
    <property type="term" value="F:metal ion binding"/>
    <property type="evidence" value="ECO:0007669"/>
    <property type="project" value="UniProtKB-KW"/>
</dbReference>
<dbReference type="InterPro" id="IPR024607">
    <property type="entry name" value="Sulfatase_CS"/>
</dbReference>
<dbReference type="InterPro" id="IPR035874">
    <property type="entry name" value="IDS"/>
</dbReference>
<dbReference type="RefSeq" id="WP_212191424.1">
    <property type="nucleotide sequence ID" value="NZ_JAGTAR010000018.1"/>
</dbReference>
<reference evidence="8" key="1">
    <citation type="journal article" date="2018" name="Int. J. Syst. Evol. Microbiol.">
        <title>Carboxylicivirga sediminis sp. nov., isolated from coastal sediment.</title>
        <authorList>
            <person name="Wang F.Q."/>
            <person name="Ren L.H."/>
            <person name="Zou R.J."/>
            <person name="Sun Y.Z."/>
            <person name="Liu X.J."/>
            <person name="Jiang F."/>
            <person name="Liu L.J."/>
        </authorList>
    </citation>
    <scope>NUCLEOTIDE SEQUENCE</scope>
    <source>
        <strain evidence="8">JR1</strain>
    </source>
</reference>
<evidence type="ECO:0000256" key="6">
    <source>
        <dbReference type="ARBA" id="ARBA00022837"/>
    </source>
</evidence>
<feature type="domain" description="Sulfatase N-terminal" evidence="7">
    <location>
        <begin position="28"/>
        <end position="406"/>
    </location>
</feature>
<keyword evidence="6" id="KW-0106">Calcium</keyword>
<dbReference type="InterPro" id="IPR000917">
    <property type="entry name" value="Sulfatase_N"/>
</dbReference>
<evidence type="ECO:0000256" key="5">
    <source>
        <dbReference type="ARBA" id="ARBA00022801"/>
    </source>
</evidence>
<organism evidence="8 9">
    <name type="scientific">Carboxylicivirga sediminis</name>
    <dbReference type="NCBI Taxonomy" id="2006564"/>
    <lineage>
        <taxon>Bacteria</taxon>
        <taxon>Pseudomonadati</taxon>
        <taxon>Bacteroidota</taxon>
        <taxon>Bacteroidia</taxon>
        <taxon>Marinilabiliales</taxon>
        <taxon>Marinilabiliaceae</taxon>
        <taxon>Carboxylicivirga</taxon>
    </lineage>
</organism>
<sequence>MMRTRLRYTLIAVALVAVGILNAQKKTNVLFIAVDDLKPLIGAYGHNEVQTPNIDALAKEGVVFTNAHCQQAVCGPSRASIFTGMRPDYTGVRDLKTRMRDVNPDILAMPQYFKENGYATVAVGKIYDPRCVDKEYDGPSWSIPYRESSKYTYPEAYGEPGLSYYALKENQDRVKALEKEAAEKGEKNMHKYVSDRFKPSTECADVPDEAYMDGQIANNAIKYMDKLAKDDEPFFLAVGFKRPHLPFAAPKKYWDLYKREDIRVAAYRDAVKNGVDKAYHNSGELYSYTDIPPLASFSDIFTDNLPDEKQKELIHAYYASVSFIDAQVGKLMDKLKSKGLDKNTVIVLWGDHGWHLGDHSLWCKHTNFEQATRVPLIIKKPGGASGENQYPVESLDVFPTLCEATGLDIPTQLQGNSLLPVFTKVDKQVNDYAVSQFGRGQTQGYSLRTERYRLTLWMKNNWHTDQPFSKGLIEAGELYDYEKDPLETENYYKHSDYKKVRADLMQQFEAFVSIQNKEINELRSGSKPNAEANDLSFGPELTNNWNSVARKGADAIFQLNGDKLVVDVKKLGEKPWDLALIYNSTIELKEGQRIVLTFNYQGPEMKIGMGPVHDKRVTKVVKPSQKVKVQTIELEATASGAWPLKMQLMGTGRYELGEITCSIQ</sequence>
<accession>A0A941F5P2</accession>
<evidence type="ECO:0000313" key="8">
    <source>
        <dbReference type="EMBL" id="MBR8536393.1"/>
    </source>
</evidence>
<name>A0A941F5P2_9BACT</name>